<dbReference type="AlphaFoldDB" id="A0A5N5U3V5"/>
<dbReference type="GO" id="GO:0032259">
    <property type="term" value="P:methylation"/>
    <property type="evidence" value="ECO:0007669"/>
    <property type="project" value="InterPro"/>
</dbReference>
<sequence length="883" mass="101428">MSRNPRSDQSGDRTELPIERGFPIERVNEIAEKESRAKQHYRPVYTMHKWWARRPGCLFRAISLYSLLDDETDESEVSVYEPGENQSLGANGIDEADLLRAVSDVDMEDPESLWEFYPKDVRIKDKKVLDPFMGGGTSLVEASRFGAETVGYDLNPVAWFVSKKELEAGQTDPEELEEAFERVKEDVAEELLQYYRTPCPNGDHEADVMYNFWVKELDCVSCGHTVPLFNDYRVAKERYVDDPGYNVLCPDCDAVTRTDDWQSESRCGECDHEFVPKEGNVSRGGYYNCPECGQKESITDAIAEQGKANTRQYALEYYCPDCDQSGRNKSETKGYKQVEPEDKNLFEKAKREWETRTDLHEYVPSEKIPAGHMTSKRNPVFDHGYENWVDMFNERQLLCLAKLLESIEKIPDQHTKEYLLLTFSEVLNFNNMMVPYQAARNHTTNLFKSNSFDPPQASSEGNLWGTEYGIGRFKSTFEMVLNGVKYAQAPTDRYFDESGNKAETGEFSQPIGDNSSVYQGDMRQIDAEDEYDAVITDPPYYDNIIYSELADYFYVWQKVLLEDVYPGFDQAKTPRAESIVTNPYLNKSAADFEREMAQALEVIHHALKDDGFLSFTYHHSDQESWGELLESLCNTGFEVTATYPINSDMMKFIGGESVSFDIVIVARPTDERQPIAWNALRRRIVRTAKETRAVLEENRELKGGDIGVIEMGKCFQEYSKHHGEVRRGQDIMTAKEVVQKIYGIIQDNTRGEQAIYLDLLEEYNPNYDDLNKHLRHSDASEDQLKQMELVEMDGGTFSLLDWRDEGRQAYVQDKVQEGDATPLDKAHFLRYRFEEGKATSEYLERWSDDDLSDVCEGLATATGDETYLRMIGVDISLDEYLDQ</sequence>
<dbReference type="EMBL" id="QJOW01000006">
    <property type="protein sequence ID" value="KAB7513185.1"/>
    <property type="molecule type" value="Genomic_DNA"/>
</dbReference>
<dbReference type="Gene3D" id="3.40.50.150">
    <property type="entry name" value="Vaccinia Virus protein VP39"/>
    <property type="match status" value="2"/>
</dbReference>
<dbReference type="RefSeq" id="WP_152120858.1">
    <property type="nucleotide sequence ID" value="NZ_QJOW01000006.1"/>
</dbReference>
<dbReference type="GO" id="GO:0003676">
    <property type="term" value="F:nucleic acid binding"/>
    <property type="evidence" value="ECO:0007669"/>
    <property type="project" value="InterPro"/>
</dbReference>
<dbReference type="Proteomes" id="UP000326302">
    <property type="component" value="Unassembled WGS sequence"/>
</dbReference>
<proteinExistence type="predicted"/>
<dbReference type="InterPro" id="IPR009537">
    <property type="entry name" value="DUF1156"/>
</dbReference>
<evidence type="ECO:0000259" key="1">
    <source>
        <dbReference type="Pfam" id="PF06634"/>
    </source>
</evidence>
<accession>A0A5N5U3V5</accession>
<gene>
    <name evidence="2" type="ORF">DMP03_12355</name>
</gene>
<evidence type="ECO:0000313" key="3">
    <source>
        <dbReference type="Proteomes" id="UP000326302"/>
    </source>
</evidence>
<geneLocation type="plasmid" evidence="2">
    <name>unnamed2</name>
</geneLocation>
<dbReference type="SUPFAM" id="SSF53335">
    <property type="entry name" value="S-adenosyl-L-methionine-dependent methyltransferases"/>
    <property type="match status" value="1"/>
</dbReference>
<feature type="domain" description="DUF1156" evidence="1">
    <location>
        <begin position="22"/>
        <end position="71"/>
    </location>
</feature>
<keyword evidence="2" id="KW-0614">Plasmid</keyword>
<dbReference type="PROSITE" id="PS00092">
    <property type="entry name" value="N6_MTASE"/>
    <property type="match status" value="1"/>
</dbReference>
<protein>
    <submittedName>
        <fullName evidence="2">DUF1156 domain-containing protein</fullName>
    </submittedName>
</protein>
<name>A0A5N5U3V5_9EURY</name>
<reference evidence="2 3" key="1">
    <citation type="submission" date="2019-10" db="EMBL/GenBank/DDBJ databases">
        <title>Unraveling microbial dark matter from salterns through culturing: the case of the genus Halosegnis.</title>
        <authorList>
            <person name="Duran-Viseras A."/>
            <person name="Andrei A.-S."/>
            <person name="Vera-Gargallo B."/>
            <person name="Ghai R."/>
            <person name="Sanchez-Porro C."/>
            <person name="Ventosa A."/>
        </authorList>
    </citation>
    <scope>NUCLEOTIDE SEQUENCE [LARGE SCALE GENOMIC DNA]</scope>
    <source>
        <strain evidence="2 3">F17-44</strain>
        <plasmid evidence="2">unnamed2</plasmid>
    </source>
</reference>
<evidence type="ECO:0000313" key="2">
    <source>
        <dbReference type="EMBL" id="KAB7513185.1"/>
    </source>
</evidence>
<comment type="caution">
    <text evidence="2">The sequence shown here is derived from an EMBL/GenBank/DDBJ whole genome shotgun (WGS) entry which is preliminary data.</text>
</comment>
<dbReference type="Pfam" id="PF06634">
    <property type="entry name" value="DUF1156"/>
    <property type="match status" value="1"/>
</dbReference>
<dbReference type="GO" id="GO:0008168">
    <property type="term" value="F:methyltransferase activity"/>
    <property type="evidence" value="ECO:0007669"/>
    <property type="project" value="InterPro"/>
</dbReference>
<dbReference type="InterPro" id="IPR029063">
    <property type="entry name" value="SAM-dependent_MTases_sf"/>
</dbReference>
<dbReference type="InterPro" id="IPR002052">
    <property type="entry name" value="DNA_methylase_N6_adenine_CS"/>
</dbReference>
<dbReference type="OrthoDB" id="93530at2157"/>
<organism evidence="2 3">
    <name type="scientific">Halosegnis rubeus</name>
    <dbReference type="NCBI Taxonomy" id="2212850"/>
    <lineage>
        <taxon>Archaea</taxon>
        <taxon>Methanobacteriati</taxon>
        <taxon>Methanobacteriota</taxon>
        <taxon>Stenosarchaea group</taxon>
        <taxon>Halobacteria</taxon>
        <taxon>Halobacteriales</taxon>
        <taxon>Natronomonadaceae</taxon>
        <taxon>Halosegnis</taxon>
    </lineage>
</organism>